<dbReference type="EMBL" id="NVWI01000001">
    <property type="protein sequence ID" value="PCJ43455.1"/>
    <property type="molecule type" value="Genomic_DNA"/>
</dbReference>
<sequence>MGDLCFEPEGFICSIELSGLGQWVMGTSGTLWAYPLVLLIHGIGLMTVLGVVFVFNVRVLGFASNISLSAYDKLFKVAWFAFALNLLSGLILLVGDFGKFITQGSFMVKMALIILGGIMMKVVISSIRDQKAEGTVKLLSGLCLVSWFGAICAGRLMAYL</sequence>
<organism evidence="2 3">
    <name type="scientific">SAR86 cluster bacterium</name>
    <dbReference type="NCBI Taxonomy" id="2030880"/>
    <lineage>
        <taxon>Bacteria</taxon>
        <taxon>Pseudomonadati</taxon>
        <taxon>Pseudomonadota</taxon>
        <taxon>Gammaproteobacteria</taxon>
        <taxon>SAR86 cluster</taxon>
    </lineage>
</organism>
<reference evidence="3" key="1">
    <citation type="submission" date="2017-08" db="EMBL/GenBank/DDBJ databases">
        <title>A dynamic microbial community with high functional redundancy inhabits the cold, oxic subseafloor aquifer.</title>
        <authorList>
            <person name="Tully B.J."/>
            <person name="Wheat C.G."/>
            <person name="Glazer B.T."/>
            <person name="Huber J.A."/>
        </authorList>
    </citation>
    <scope>NUCLEOTIDE SEQUENCE [LARGE SCALE GENOMIC DNA]</scope>
</reference>
<evidence type="ECO:0000313" key="3">
    <source>
        <dbReference type="Proteomes" id="UP000228987"/>
    </source>
</evidence>
<keyword evidence="1" id="KW-0472">Membrane</keyword>
<feature type="transmembrane region" description="Helical" evidence="1">
    <location>
        <begin position="106"/>
        <end position="124"/>
    </location>
</feature>
<comment type="caution">
    <text evidence="2">The sequence shown here is derived from an EMBL/GenBank/DDBJ whole genome shotgun (WGS) entry which is preliminary data.</text>
</comment>
<gene>
    <name evidence="2" type="ORF">COA71_00865</name>
</gene>
<feature type="transmembrane region" description="Helical" evidence="1">
    <location>
        <begin position="32"/>
        <end position="57"/>
    </location>
</feature>
<feature type="transmembrane region" description="Helical" evidence="1">
    <location>
        <begin position="136"/>
        <end position="158"/>
    </location>
</feature>
<keyword evidence="1" id="KW-0812">Transmembrane</keyword>
<proteinExistence type="predicted"/>
<dbReference type="Proteomes" id="UP000228987">
    <property type="component" value="Unassembled WGS sequence"/>
</dbReference>
<feature type="transmembrane region" description="Helical" evidence="1">
    <location>
        <begin position="77"/>
        <end position="94"/>
    </location>
</feature>
<evidence type="ECO:0000256" key="1">
    <source>
        <dbReference type="SAM" id="Phobius"/>
    </source>
</evidence>
<protein>
    <submittedName>
        <fullName evidence="2">Uncharacterized protein</fullName>
    </submittedName>
</protein>
<evidence type="ECO:0000313" key="2">
    <source>
        <dbReference type="EMBL" id="PCJ43455.1"/>
    </source>
</evidence>
<dbReference type="AlphaFoldDB" id="A0A2A5CIX3"/>
<accession>A0A2A5CIX3</accession>
<name>A0A2A5CIX3_9GAMM</name>
<keyword evidence="1" id="KW-1133">Transmembrane helix</keyword>